<evidence type="ECO:0008006" key="4">
    <source>
        <dbReference type="Google" id="ProtNLM"/>
    </source>
</evidence>
<organism evidence="2 3">
    <name type="scientific">Marasmius crinis-equi</name>
    <dbReference type="NCBI Taxonomy" id="585013"/>
    <lineage>
        <taxon>Eukaryota</taxon>
        <taxon>Fungi</taxon>
        <taxon>Dikarya</taxon>
        <taxon>Basidiomycota</taxon>
        <taxon>Agaricomycotina</taxon>
        <taxon>Agaricomycetes</taxon>
        <taxon>Agaricomycetidae</taxon>
        <taxon>Agaricales</taxon>
        <taxon>Marasmiineae</taxon>
        <taxon>Marasmiaceae</taxon>
        <taxon>Marasmius</taxon>
    </lineage>
</organism>
<dbReference type="Proteomes" id="UP001465976">
    <property type="component" value="Unassembled WGS sequence"/>
</dbReference>
<evidence type="ECO:0000313" key="3">
    <source>
        <dbReference type="Proteomes" id="UP001465976"/>
    </source>
</evidence>
<sequence length="190" mass="21406">MIKGDSIELHQEYSMHPAQNDYQYHPSRIQVPPPDPHASAMQTDQALSALHQSHSRQYHQYPTHDPYAYHEVASSSRDRYMAESPMSYAASSNIPMRDPRDYATGPPLEHSRSYHSYDEPSLRQYSSSPTMFRHSTMYGQGGSDSSAANAKHQCKYCGKRFSRPSGLRRTSALKRDVNGPSAYEATCAGM</sequence>
<protein>
    <recommendedName>
        <fullName evidence="4">C2H2-type domain-containing protein</fullName>
    </recommendedName>
</protein>
<proteinExistence type="predicted"/>
<gene>
    <name evidence="2" type="ORF">V5O48_005674</name>
</gene>
<feature type="region of interest" description="Disordered" evidence="1">
    <location>
        <begin position="104"/>
        <end position="125"/>
    </location>
</feature>
<keyword evidence="3" id="KW-1185">Reference proteome</keyword>
<evidence type="ECO:0000313" key="2">
    <source>
        <dbReference type="EMBL" id="KAL0576298.1"/>
    </source>
</evidence>
<feature type="compositionally biased region" description="Basic and acidic residues" evidence="1">
    <location>
        <begin position="109"/>
        <end position="121"/>
    </location>
</feature>
<comment type="caution">
    <text evidence="2">The sequence shown here is derived from an EMBL/GenBank/DDBJ whole genome shotgun (WGS) entry which is preliminary data.</text>
</comment>
<dbReference type="EMBL" id="JBAHYK010000232">
    <property type="protein sequence ID" value="KAL0576298.1"/>
    <property type="molecule type" value="Genomic_DNA"/>
</dbReference>
<accession>A0ABR3FLT1</accession>
<name>A0ABR3FLT1_9AGAR</name>
<reference evidence="2 3" key="1">
    <citation type="submission" date="2024-02" db="EMBL/GenBank/DDBJ databases">
        <title>A draft genome for the cacao thread blight pathogen Marasmius crinis-equi.</title>
        <authorList>
            <person name="Cohen S.P."/>
            <person name="Baruah I.K."/>
            <person name="Amoako-Attah I."/>
            <person name="Bukari Y."/>
            <person name="Meinhardt L.W."/>
            <person name="Bailey B.A."/>
        </authorList>
    </citation>
    <scope>NUCLEOTIDE SEQUENCE [LARGE SCALE GENOMIC DNA]</scope>
    <source>
        <strain evidence="2 3">GH-76</strain>
    </source>
</reference>
<evidence type="ECO:0000256" key="1">
    <source>
        <dbReference type="SAM" id="MobiDB-lite"/>
    </source>
</evidence>